<feature type="transmembrane region" description="Helical" evidence="1">
    <location>
        <begin position="51"/>
        <end position="74"/>
    </location>
</feature>
<keyword evidence="1" id="KW-1133">Transmembrane helix</keyword>
<dbReference type="PANTHER" id="PTHR19372">
    <property type="entry name" value="SULFITE REDUCTASE"/>
    <property type="match status" value="1"/>
</dbReference>
<keyword evidence="1" id="KW-0472">Membrane</keyword>
<proteinExistence type="predicted"/>
<dbReference type="GO" id="GO:0043546">
    <property type="term" value="F:molybdopterin cofactor binding"/>
    <property type="evidence" value="ECO:0007669"/>
    <property type="project" value="TreeGrafter"/>
</dbReference>
<dbReference type="Proteomes" id="UP000294853">
    <property type="component" value="Chromosome"/>
</dbReference>
<keyword evidence="4" id="KW-1185">Reference proteome</keyword>
<dbReference type="Pfam" id="PF00174">
    <property type="entry name" value="Oxidored_molyb"/>
    <property type="match status" value="1"/>
</dbReference>
<feature type="domain" description="Oxidoreductase molybdopterin-binding" evidence="2">
    <location>
        <begin position="261"/>
        <end position="409"/>
    </location>
</feature>
<dbReference type="GO" id="GO:0008482">
    <property type="term" value="F:sulfite oxidase activity"/>
    <property type="evidence" value="ECO:0007669"/>
    <property type="project" value="TreeGrafter"/>
</dbReference>
<feature type="transmembrane region" description="Helical" evidence="1">
    <location>
        <begin position="122"/>
        <end position="140"/>
    </location>
</feature>
<reference evidence="3 4" key="1">
    <citation type="submission" date="2019-03" db="EMBL/GenBank/DDBJ databases">
        <title>Three New Species of Nocardioides, Nocardioides euryhalodurans sp. nov., Nocardioides seonyuensis sp. nov. and Nocardioides eburneoflavus sp. nov. Iolated from Soil.</title>
        <authorList>
            <person name="Roh S.G."/>
            <person name="Lee C."/>
            <person name="Kim M.-K."/>
            <person name="Kim S.B."/>
        </authorList>
    </citation>
    <scope>NUCLEOTIDE SEQUENCE [LARGE SCALE GENOMIC DNA]</scope>
    <source>
        <strain evidence="3 4">MMS17-SY207-3</strain>
    </source>
</reference>
<dbReference type="GO" id="GO:0006790">
    <property type="term" value="P:sulfur compound metabolic process"/>
    <property type="evidence" value="ECO:0007669"/>
    <property type="project" value="TreeGrafter"/>
</dbReference>
<feature type="transmembrane region" description="Helical" evidence="1">
    <location>
        <begin position="95"/>
        <end position="116"/>
    </location>
</feature>
<dbReference type="SUPFAM" id="SSF56524">
    <property type="entry name" value="Oxidoreductase molybdopterin-binding domain"/>
    <property type="match status" value="1"/>
</dbReference>
<dbReference type="SUPFAM" id="SSF81296">
    <property type="entry name" value="E set domains"/>
    <property type="match status" value="1"/>
</dbReference>
<evidence type="ECO:0000313" key="4">
    <source>
        <dbReference type="Proteomes" id="UP000294853"/>
    </source>
</evidence>
<dbReference type="EMBL" id="CP038436">
    <property type="protein sequence ID" value="QBX55606.1"/>
    <property type="molecule type" value="Genomic_DNA"/>
</dbReference>
<dbReference type="AlphaFoldDB" id="A0A4P7IEH1"/>
<feature type="transmembrane region" description="Helical" evidence="1">
    <location>
        <begin position="147"/>
        <end position="167"/>
    </location>
</feature>
<sequence>MGAEQGPHNVISARGHPLCRSLRTPHVLTPSRTDLRHASYGVVSTLLGMGAAHLLAGLTVPAASPVLAVGSTVIDLTPTPLKEWAIRTFGSADKIVLVGSVVVVVLLLAALTGVLAGRRPTAGLIALVGLAAVAGALAATRPAAGPLDLLPALLAAAVGATALWWLTRLDDRATDGPPDGAGGPSRRGVVLATGGLAAGAVALGGLGRWAASYRLGGTDVTLPEATGPAPAFPRGLEERVPGITPLRTPTRDFYRVDTRLSLPVVDVDEWTLTIDGDVDQEVTLTFADLAAMGVVERDITLTCVSNPVGGPYVGGARWLGVPLRDVLDKAGISRTRADQILSTDVDGMTISTPLRVALDGRDSLIAIGMNGEPLPRENGFPARMVVPGLYGFVSACKWISRMTLTTYDDELAYWTERDWVTDAPIKLSSRIDTPRPLSDQAPGKVVIGGIAWAQGVGIGRVEVRVDGGAWQRAELGPEVDDDYWRQWFLEWDAQPGQHFLACRAVDKDGQVQTPVRTTPFPSGSTGVHEIAVNVS</sequence>
<feature type="transmembrane region" description="Helical" evidence="1">
    <location>
        <begin position="187"/>
        <end position="206"/>
    </location>
</feature>
<dbReference type="InterPro" id="IPR014756">
    <property type="entry name" value="Ig_E-set"/>
</dbReference>
<dbReference type="OrthoDB" id="9795587at2"/>
<dbReference type="Gene3D" id="3.90.420.10">
    <property type="entry name" value="Oxidoreductase, molybdopterin-binding domain"/>
    <property type="match status" value="1"/>
</dbReference>
<evidence type="ECO:0000313" key="3">
    <source>
        <dbReference type="EMBL" id="QBX55606.1"/>
    </source>
</evidence>
<dbReference type="InterPro" id="IPR036374">
    <property type="entry name" value="OxRdtase_Mopterin-bd_sf"/>
</dbReference>
<dbReference type="GO" id="GO:0020037">
    <property type="term" value="F:heme binding"/>
    <property type="evidence" value="ECO:0007669"/>
    <property type="project" value="TreeGrafter"/>
</dbReference>
<accession>A0A4P7IEH1</accession>
<organism evidence="3 4">
    <name type="scientific">Nocardioides seonyuensis</name>
    <dbReference type="NCBI Taxonomy" id="2518371"/>
    <lineage>
        <taxon>Bacteria</taxon>
        <taxon>Bacillati</taxon>
        <taxon>Actinomycetota</taxon>
        <taxon>Actinomycetes</taxon>
        <taxon>Propionibacteriales</taxon>
        <taxon>Nocardioidaceae</taxon>
        <taxon>Nocardioides</taxon>
    </lineage>
</organism>
<dbReference type="Gene3D" id="2.60.40.650">
    <property type="match status" value="1"/>
</dbReference>
<name>A0A4P7IEH1_9ACTN</name>
<dbReference type="KEGG" id="nsn:EXE58_09175"/>
<dbReference type="RefSeq" id="WP_135267597.1">
    <property type="nucleotide sequence ID" value="NZ_CP038436.1"/>
</dbReference>
<evidence type="ECO:0000259" key="2">
    <source>
        <dbReference type="Pfam" id="PF00174"/>
    </source>
</evidence>
<evidence type="ECO:0000256" key="1">
    <source>
        <dbReference type="SAM" id="Phobius"/>
    </source>
</evidence>
<protein>
    <submittedName>
        <fullName evidence="3">Oxidoreductase</fullName>
    </submittedName>
</protein>
<dbReference type="InterPro" id="IPR000572">
    <property type="entry name" value="OxRdtase_Mopterin-bd_dom"/>
</dbReference>
<dbReference type="PANTHER" id="PTHR19372:SF7">
    <property type="entry name" value="SULFITE OXIDASE, MITOCHONDRIAL"/>
    <property type="match status" value="1"/>
</dbReference>
<keyword evidence="1" id="KW-0812">Transmembrane</keyword>
<gene>
    <name evidence="3" type="ORF">EXE58_09175</name>
</gene>